<feature type="transmembrane region" description="Helical" evidence="2">
    <location>
        <begin position="131"/>
        <end position="152"/>
    </location>
</feature>
<comment type="caution">
    <text evidence="3">The sequence shown here is derived from an EMBL/GenBank/DDBJ whole genome shotgun (WGS) entry which is preliminary data.</text>
</comment>
<dbReference type="EMBL" id="JBITGY010000012">
    <property type="protein sequence ID" value="MFI6503406.1"/>
    <property type="molecule type" value="Genomic_DNA"/>
</dbReference>
<reference evidence="3 4" key="1">
    <citation type="submission" date="2024-10" db="EMBL/GenBank/DDBJ databases">
        <title>The Natural Products Discovery Center: Release of the First 8490 Sequenced Strains for Exploring Actinobacteria Biosynthetic Diversity.</title>
        <authorList>
            <person name="Kalkreuter E."/>
            <person name="Kautsar S.A."/>
            <person name="Yang D."/>
            <person name="Bader C.D."/>
            <person name="Teijaro C.N."/>
            <person name="Fluegel L."/>
            <person name="Davis C.M."/>
            <person name="Simpson J.R."/>
            <person name="Lauterbach L."/>
            <person name="Steele A.D."/>
            <person name="Gui C."/>
            <person name="Meng S."/>
            <person name="Li G."/>
            <person name="Viehrig K."/>
            <person name="Ye F."/>
            <person name="Su P."/>
            <person name="Kiefer A.F."/>
            <person name="Nichols A."/>
            <person name="Cepeda A.J."/>
            <person name="Yan W."/>
            <person name="Fan B."/>
            <person name="Jiang Y."/>
            <person name="Adhikari A."/>
            <person name="Zheng C.-J."/>
            <person name="Schuster L."/>
            <person name="Cowan T.M."/>
            <person name="Smanski M.J."/>
            <person name="Chevrette M.G."/>
            <person name="De Carvalho L.P.S."/>
            <person name="Shen B."/>
        </authorList>
    </citation>
    <scope>NUCLEOTIDE SEQUENCE [LARGE SCALE GENOMIC DNA]</scope>
    <source>
        <strain evidence="3 4">NPDC050545</strain>
    </source>
</reference>
<protein>
    <recommendedName>
        <fullName evidence="5">DUF2567 domain-containing protein</fullName>
    </recommendedName>
</protein>
<name>A0ABW7Z5G6_9ACTN</name>
<feature type="transmembrane region" description="Helical" evidence="2">
    <location>
        <begin position="82"/>
        <end position="104"/>
    </location>
</feature>
<dbReference type="Proteomes" id="UP001612741">
    <property type="component" value="Unassembled WGS sequence"/>
</dbReference>
<keyword evidence="2" id="KW-1133">Transmembrane helix</keyword>
<sequence>MSQPRSGLIRGLVIGFIAMPVAGAAYTAAWYGFWRLSYDIRWLAGDPKVSYPYAGGLIIALVVGLTFWLIRSRSLIVPLVAALYAAGARIIASVATSVLLSWQIGYPLDVLDEHLTETLTSLPTVFRENTVFWGSVATAVIPVFLLTLLRAVRLRRRAGLGRETPPVPAGTEAAGERDPFEPAQPSEQRGAFEPLQAPAPRAGGDMFTTPPADPGQPSRPAT</sequence>
<evidence type="ECO:0000256" key="1">
    <source>
        <dbReference type="SAM" id="MobiDB-lite"/>
    </source>
</evidence>
<gene>
    <name evidence="3" type="ORF">ACIBG2_38895</name>
</gene>
<organism evidence="3 4">
    <name type="scientific">Nonomuraea typhae</name>
    <dbReference type="NCBI Taxonomy" id="2603600"/>
    <lineage>
        <taxon>Bacteria</taxon>
        <taxon>Bacillati</taxon>
        <taxon>Actinomycetota</taxon>
        <taxon>Actinomycetes</taxon>
        <taxon>Streptosporangiales</taxon>
        <taxon>Streptosporangiaceae</taxon>
        <taxon>Nonomuraea</taxon>
    </lineage>
</organism>
<feature type="transmembrane region" description="Helical" evidence="2">
    <location>
        <begin position="53"/>
        <end position="70"/>
    </location>
</feature>
<proteinExistence type="predicted"/>
<evidence type="ECO:0000256" key="2">
    <source>
        <dbReference type="SAM" id="Phobius"/>
    </source>
</evidence>
<feature type="transmembrane region" description="Helical" evidence="2">
    <location>
        <begin position="12"/>
        <end position="33"/>
    </location>
</feature>
<evidence type="ECO:0008006" key="5">
    <source>
        <dbReference type="Google" id="ProtNLM"/>
    </source>
</evidence>
<dbReference type="RefSeq" id="WP_397089190.1">
    <property type="nucleotide sequence ID" value="NZ_JBITGY010000012.1"/>
</dbReference>
<keyword evidence="2" id="KW-0472">Membrane</keyword>
<feature type="region of interest" description="Disordered" evidence="1">
    <location>
        <begin position="161"/>
        <end position="222"/>
    </location>
</feature>
<evidence type="ECO:0000313" key="3">
    <source>
        <dbReference type="EMBL" id="MFI6503406.1"/>
    </source>
</evidence>
<keyword evidence="4" id="KW-1185">Reference proteome</keyword>
<accession>A0ABW7Z5G6</accession>
<keyword evidence="2" id="KW-0812">Transmembrane</keyword>
<evidence type="ECO:0000313" key="4">
    <source>
        <dbReference type="Proteomes" id="UP001612741"/>
    </source>
</evidence>